<feature type="coiled-coil region" evidence="1">
    <location>
        <begin position="257"/>
        <end position="291"/>
    </location>
</feature>
<evidence type="ECO:0000259" key="4">
    <source>
        <dbReference type="Pfam" id="PF13843"/>
    </source>
</evidence>
<keyword evidence="6" id="KW-1185">Reference proteome</keyword>
<dbReference type="InterPro" id="IPR026913">
    <property type="entry name" value="METTL24"/>
</dbReference>
<dbReference type="PANTHER" id="PTHR32026">
    <property type="entry name" value="METHYLTRANSFERASE-LIKE PROTEIN 24"/>
    <property type="match status" value="1"/>
</dbReference>
<proteinExistence type="predicted"/>
<organism evidence="5 6">
    <name type="scientific">Petrolisthes cinctipes</name>
    <name type="common">Flat porcelain crab</name>
    <dbReference type="NCBI Taxonomy" id="88211"/>
    <lineage>
        <taxon>Eukaryota</taxon>
        <taxon>Metazoa</taxon>
        <taxon>Ecdysozoa</taxon>
        <taxon>Arthropoda</taxon>
        <taxon>Crustacea</taxon>
        <taxon>Multicrustacea</taxon>
        <taxon>Malacostraca</taxon>
        <taxon>Eumalacostraca</taxon>
        <taxon>Eucarida</taxon>
        <taxon>Decapoda</taxon>
        <taxon>Pleocyemata</taxon>
        <taxon>Anomura</taxon>
        <taxon>Galatheoidea</taxon>
        <taxon>Porcellanidae</taxon>
        <taxon>Petrolisthes</taxon>
    </lineage>
</organism>
<evidence type="ECO:0000313" key="6">
    <source>
        <dbReference type="Proteomes" id="UP001286313"/>
    </source>
</evidence>
<dbReference type="Proteomes" id="UP001286313">
    <property type="component" value="Unassembled WGS sequence"/>
</dbReference>
<dbReference type="Pfam" id="PF13843">
    <property type="entry name" value="DDE_Tnp_1_7"/>
    <property type="match status" value="2"/>
</dbReference>
<dbReference type="InterPro" id="IPR025714">
    <property type="entry name" value="Methyltranfer_dom"/>
</dbReference>
<feature type="region of interest" description="Disordered" evidence="2">
    <location>
        <begin position="716"/>
        <end position="738"/>
    </location>
</feature>
<feature type="compositionally biased region" description="Low complexity" evidence="2">
    <location>
        <begin position="224"/>
        <end position="234"/>
    </location>
</feature>
<evidence type="ECO:0000256" key="2">
    <source>
        <dbReference type="SAM" id="MobiDB-lite"/>
    </source>
</evidence>
<protein>
    <recommendedName>
        <fullName evidence="7">Methyltransferase domain-containing protein</fullName>
    </recommendedName>
</protein>
<feature type="region of interest" description="Disordered" evidence="2">
    <location>
        <begin position="96"/>
        <end position="119"/>
    </location>
</feature>
<dbReference type="SUPFAM" id="SSF53335">
    <property type="entry name" value="S-adenosyl-L-methionine-dependent methyltransferases"/>
    <property type="match status" value="1"/>
</dbReference>
<dbReference type="SUPFAM" id="SSF141571">
    <property type="entry name" value="Pentapeptide repeat-like"/>
    <property type="match status" value="1"/>
</dbReference>
<name>A0AAE1EMG4_PETCI</name>
<dbReference type="InterPro" id="IPR029526">
    <property type="entry name" value="PGBD"/>
</dbReference>
<evidence type="ECO:0000313" key="5">
    <source>
        <dbReference type="EMBL" id="KAK3857414.1"/>
    </source>
</evidence>
<reference evidence="5" key="1">
    <citation type="submission" date="2023-10" db="EMBL/GenBank/DDBJ databases">
        <title>Genome assemblies of two species of porcelain crab, Petrolisthes cinctipes and Petrolisthes manimaculis (Anomura: Porcellanidae).</title>
        <authorList>
            <person name="Angst P."/>
        </authorList>
    </citation>
    <scope>NUCLEOTIDE SEQUENCE</scope>
    <source>
        <strain evidence="5">PB745_01</strain>
        <tissue evidence="5">Gill</tissue>
    </source>
</reference>
<feature type="region of interest" description="Disordered" evidence="2">
    <location>
        <begin position="30"/>
        <end position="55"/>
    </location>
</feature>
<dbReference type="Pfam" id="PF13383">
    <property type="entry name" value="Methyltransf_22"/>
    <property type="match status" value="1"/>
</dbReference>
<dbReference type="PANTHER" id="PTHR32026:SF10">
    <property type="entry name" value="METHYLTRANSFERASE-LIKE PROTEIN 24-RELATED"/>
    <property type="match status" value="1"/>
</dbReference>
<accession>A0AAE1EMG4</accession>
<feature type="region of interest" description="Disordered" evidence="2">
    <location>
        <begin position="223"/>
        <end position="242"/>
    </location>
</feature>
<dbReference type="InterPro" id="IPR029063">
    <property type="entry name" value="SAM-dependent_MTases_sf"/>
</dbReference>
<feature type="coiled-coil region" evidence="1">
    <location>
        <begin position="876"/>
        <end position="910"/>
    </location>
</feature>
<feature type="domain" description="Methyltransferase" evidence="3">
    <location>
        <begin position="455"/>
        <end position="592"/>
    </location>
</feature>
<evidence type="ECO:0008006" key="7">
    <source>
        <dbReference type="Google" id="ProtNLM"/>
    </source>
</evidence>
<feature type="compositionally biased region" description="Polar residues" evidence="2">
    <location>
        <begin position="96"/>
        <end position="111"/>
    </location>
</feature>
<feature type="domain" description="PiggyBac transposable element-derived protein" evidence="4">
    <location>
        <begin position="154"/>
        <end position="218"/>
    </location>
</feature>
<keyword evidence="1" id="KW-0175">Coiled coil</keyword>
<evidence type="ECO:0000256" key="1">
    <source>
        <dbReference type="SAM" id="Coils"/>
    </source>
</evidence>
<evidence type="ECO:0000259" key="3">
    <source>
        <dbReference type="Pfam" id="PF13383"/>
    </source>
</evidence>
<sequence length="939" mass="105316">MGKTCRTCVWMNMKGMTVCVEWVEPISSTSQAQSATPRAAIRVQGTSQSQLATPRAVTPNPVKIRVVRFRSGNPSPQPVTTNPAMPPPTVNILPSTSREATTQSCSRTTHPATPPSRFEWSEGNDFEPEIHSFDDSTSGVTSAFPVENDGANIEYFEAFFDEEVMSKIAEETNHQHTYLLQHTEHLHPHSRIKNWHNTNLRELYVFLALVILMPHSKKQLLKDTATTAGTTQTASRVSRAEKRGRKRLLEDIEEEFIPHRDTEIEELQCQIEALKKERDSLLIEKEEWKKERILLHKLLEKDSMVLAGVVLAGVFSTGVDLAGVDSTGVISTGVDSTGIDLAGVISTGIVLTDVDSTGIVLTGVDSTGIVLTGVDSTGILNTDVTGADAAEKNLELVKEDILKAVQTCPIPDLHDIQLGFDYGKNTKRYACANKTQVGGIKERLRLSKHRFIPFLDGDKWICYEPGLAPDPKDCLVYSFGINNEWSFDDAMGKYGCQVHSFDPTMNRPNFKRGSNIYFKNLGLEGYNGTLHQRKQSKVDTLGNIMRMLGHEGRRIDYLKIDIEGSEVQALEQVFRDAPHLLTQVSQLGMEVHPGKYRVDDKLDKTSNHYRVWRIYHRLECLGFQLMHMGLNQYPGTQYKWNGTPISSTSQAQSATPRAAIRVQGTSQSQLATPRAVTPNHVKIRVVRFRSGNPNPQPVTTNPAMPPPTVNILPSTSREATTQSCSRTTHPATPPSRFEWSEGNDFEQEIHSFDDSTSGVTSAFPVENDGANIEYFEAFFDEEVMSKIAEETNHQHTYLLQHTEHLHPHSRIKNWHNTNLRELYVFLALVILMPHSKKQLLKDTATTAGTTQTASRVSRAEKRGRKRLLEDIEEKFIPHRDTEIEELQCQIEALKKERDSLLIEKEEWKKERILLHKLLEKDSMVLAGVISTGVVSAGVF</sequence>
<comment type="caution">
    <text evidence="5">The sequence shown here is derived from an EMBL/GenBank/DDBJ whole genome shotgun (WGS) entry which is preliminary data.</text>
</comment>
<feature type="domain" description="PiggyBac transposable element-derived protein" evidence="4">
    <location>
        <begin position="773"/>
        <end position="837"/>
    </location>
</feature>
<feature type="compositionally biased region" description="Polar residues" evidence="2">
    <location>
        <begin position="716"/>
        <end position="730"/>
    </location>
</feature>
<dbReference type="Gene3D" id="2.160.20.80">
    <property type="entry name" value="E3 ubiquitin-protein ligase SopA"/>
    <property type="match status" value="1"/>
</dbReference>
<gene>
    <name evidence="5" type="ORF">Pcinc_036335</name>
</gene>
<dbReference type="EMBL" id="JAWQEG010005606">
    <property type="protein sequence ID" value="KAK3857414.1"/>
    <property type="molecule type" value="Genomic_DNA"/>
</dbReference>
<dbReference type="AlphaFoldDB" id="A0AAE1EMG4"/>